<dbReference type="OrthoDB" id="290880at2157"/>
<dbReference type="Proteomes" id="UP000011524">
    <property type="component" value="Unassembled WGS sequence"/>
</dbReference>
<feature type="transmembrane region" description="Helical" evidence="2">
    <location>
        <begin position="299"/>
        <end position="320"/>
    </location>
</feature>
<feature type="transmembrane region" description="Helical" evidence="2">
    <location>
        <begin position="6"/>
        <end position="23"/>
    </location>
</feature>
<feature type="transmembrane region" description="Helical" evidence="2">
    <location>
        <begin position="43"/>
        <end position="63"/>
    </location>
</feature>
<accession>M0LND3</accession>
<evidence type="ECO:0000256" key="1">
    <source>
        <dbReference type="SAM" id="MobiDB-lite"/>
    </source>
</evidence>
<keyword evidence="2" id="KW-0472">Membrane</keyword>
<dbReference type="EMBL" id="AOLY01000007">
    <property type="protein sequence ID" value="EMA33530.1"/>
    <property type="molecule type" value="Genomic_DNA"/>
</dbReference>
<organism evidence="3 4">
    <name type="scientific">Haloarcula japonica (strain ATCC 49778 / DSM 6131 / JCM 7785 / NBRC 101032 / NCIMB 13157 / TR-1)</name>
    <dbReference type="NCBI Taxonomy" id="1227453"/>
    <lineage>
        <taxon>Archaea</taxon>
        <taxon>Methanobacteriati</taxon>
        <taxon>Methanobacteriota</taxon>
        <taxon>Stenosarchaea group</taxon>
        <taxon>Halobacteria</taxon>
        <taxon>Halobacteriales</taxon>
        <taxon>Haloarculaceae</taxon>
        <taxon>Haloarcula</taxon>
    </lineage>
</organism>
<feature type="region of interest" description="Disordered" evidence="1">
    <location>
        <begin position="239"/>
        <end position="281"/>
    </location>
</feature>
<dbReference type="AlphaFoldDB" id="M0LND3"/>
<dbReference type="eggNOG" id="arCOG06218">
    <property type="taxonomic scope" value="Archaea"/>
</dbReference>
<name>M0LND3_HALJT</name>
<evidence type="ECO:0000313" key="4">
    <source>
        <dbReference type="Proteomes" id="UP000011524"/>
    </source>
</evidence>
<proteinExistence type="predicted"/>
<keyword evidence="2" id="KW-0812">Transmembrane</keyword>
<dbReference type="RefSeq" id="WP_004591034.1">
    <property type="nucleotide sequence ID" value="NZ_AOLY01000007.1"/>
</dbReference>
<protein>
    <submittedName>
        <fullName evidence="3">Uncharacterized protein</fullName>
    </submittedName>
</protein>
<evidence type="ECO:0000313" key="3">
    <source>
        <dbReference type="EMBL" id="EMA33530.1"/>
    </source>
</evidence>
<dbReference type="PATRIC" id="fig|1227453.3.peg.766"/>
<gene>
    <name evidence="3" type="ORF">C444_03817</name>
</gene>
<keyword evidence="2" id="KW-1133">Transmembrane helix</keyword>
<reference evidence="3 4" key="1">
    <citation type="journal article" date="2014" name="PLoS Genet.">
        <title>Phylogenetically driven sequencing of extremely halophilic archaea reveals strategies for static and dynamic osmo-response.</title>
        <authorList>
            <person name="Becker E.A."/>
            <person name="Seitzer P.M."/>
            <person name="Tritt A."/>
            <person name="Larsen D."/>
            <person name="Krusor M."/>
            <person name="Yao A.I."/>
            <person name="Wu D."/>
            <person name="Madern D."/>
            <person name="Eisen J.A."/>
            <person name="Darling A.E."/>
            <person name="Facciotti M.T."/>
        </authorList>
    </citation>
    <scope>NUCLEOTIDE SEQUENCE [LARGE SCALE GENOMIC DNA]</scope>
    <source>
        <strain evidence="4">ATCC 49778 / DSM 6131 / JCM 7785 / NBRC 101032 / NCIMB 13157 / TR-1</strain>
    </source>
</reference>
<comment type="caution">
    <text evidence="3">The sequence shown here is derived from an EMBL/GenBank/DDBJ whole genome shotgun (WGS) entry which is preliminary data.</text>
</comment>
<sequence>MGVVGYVGFLGVSVAVAVGVKWFDPAIAAQLSRRTGLTGARGWAILLVALVWVFLPVLAGAPVADGRPWVIGAAISGVGFYLGTIALTSLDEYRILAAATAVPPADLSAHTGGGIVATSGVPTVADSDAAVTPISGEPSVHTDWIAQQRTRLGFRKVWSNVATSVESIPFTLGDGAVAVDSGRHRVFSNAERYTTVAEDESLPDAVAEFMRSSPDLPDPEARDARTRFIEEFVPSSEPVTVVGEPTQGTRPGQVHIESAPPDRLFGTHTDHSESDRDDTEPILIRGTVDDARWLLQKRLFVVGGFGLVMVLGGQLLAFWLSPASLPL</sequence>
<keyword evidence="4" id="KW-1185">Reference proteome</keyword>
<evidence type="ECO:0000256" key="2">
    <source>
        <dbReference type="SAM" id="Phobius"/>
    </source>
</evidence>
<feature type="transmembrane region" description="Helical" evidence="2">
    <location>
        <begin position="69"/>
        <end position="90"/>
    </location>
</feature>